<organism evidence="1 2">
    <name type="scientific">Exaiptasia diaphana</name>
    <name type="common">Tropical sea anemone</name>
    <name type="synonym">Aiptasia pulchella</name>
    <dbReference type="NCBI Taxonomy" id="2652724"/>
    <lineage>
        <taxon>Eukaryota</taxon>
        <taxon>Metazoa</taxon>
        <taxon>Cnidaria</taxon>
        <taxon>Anthozoa</taxon>
        <taxon>Hexacorallia</taxon>
        <taxon>Actiniaria</taxon>
        <taxon>Aiptasiidae</taxon>
        <taxon>Exaiptasia</taxon>
    </lineage>
</organism>
<dbReference type="KEGG" id="epa:110236844"/>
<dbReference type="RefSeq" id="XP_020898059.1">
    <property type="nucleotide sequence ID" value="XM_021042400.2"/>
</dbReference>
<reference evidence="1" key="1">
    <citation type="submission" date="2022-11" db="UniProtKB">
        <authorList>
            <consortium name="EnsemblMetazoa"/>
        </authorList>
    </citation>
    <scope>IDENTIFICATION</scope>
</reference>
<dbReference type="EnsemblMetazoa" id="XM_021042400.2">
    <property type="protein sequence ID" value="XP_020898059.1"/>
    <property type="gene ID" value="LOC110236844"/>
</dbReference>
<name>A0A913X2V8_EXADI</name>
<evidence type="ECO:0000313" key="1">
    <source>
        <dbReference type="EnsemblMetazoa" id="XP_020898059.1"/>
    </source>
</evidence>
<protein>
    <submittedName>
        <fullName evidence="1">Uncharacterized protein</fullName>
    </submittedName>
</protein>
<keyword evidence="2" id="KW-1185">Reference proteome</keyword>
<dbReference type="AlphaFoldDB" id="A0A913X2V8"/>
<accession>A0A913X2V8</accession>
<sequence>MEKRVRFSHPLEYWKEFDENTGILQDLDNIKHLQKPKQEIAVSPKAIDITDKYDNGKRSRGKVARSITEAVQSFQAEDEKTSVRKFIAHYKRTTVHVPERMNYRKSQNAVISQFEKTDSSSLDSTIENDTKFCKLCNSDLLTGDQTCPSLSYGGKYYTPLRPPTQRPLSLPTLHRKTFEERLLPHSTHNDHCAYTKYIRTDYKGTPVPQSTPFIVQLFE</sequence>
<proteinExistence type="predicted"/>
<dbReference type="GeneID" id="110236844"/>
<evidence type="ECO:0000313" key="2">
    <source>
        <dbReference type="Proteomes" id="UP000887567"/>
    </source>
</evidence>
<dbReference type="Proteomes" id="UP000887567">
    <property type="component" value="Unplaced"/>
</dbReference>
<dbReference type="OrthoDB" id="5975918at2759"/>